<keyword evidence="3" id="KW-1133">Transmembrane helix</keyword>
<dbReference type="RefSeq" id="WP_084230132.1">
    <property type="nucleotide sequence ID" value="NZ_FWWR01000009.1"/>
</dbReference>
<dbReference type="STRING" id="573058.SAMN00017477_0452"/>
<dbReference type="Proteomes" id="UP000192368">
    <property type="component" value="Unassembled WGS sequence"/>
</dbReference>
<reference evidence="5" key="1">
    <citation type="submission" date="2017-04" db="EMBL/GenBank/DDBJ databases">
        <authorList>
            <person name="Varghese N."/>
            <person name="Submissions S."/>
        </authorList>
    </citation>
    <scope>NUCLEOTIDE SEQUENCE [LARGE SCALE GENOMIC DNA]</scope>
    <source>
        <strain evidence="5">DSM 20463</strain>
    </source>
</reference>
<protein>
    <submittedName>
        <fullName evidence="4">Uncharacterized protein</fullName>
    </submittedName>
</protein>
<proteinExistence type="predicted"/>
<evidence type="ECO:0000256" key="2">
    <source>
        <dbReference type="SAM" id="MobiDB-lite"/>
    </source>
</evidence>
<keyword evidence="1" id="KW-0175">Coiled coil</keyword>
<keyword evidence="5" id="KW-1185">Reference proteome</keyword>
<feature type="transmembrane region" description="Helical" evidence="3">
    <location>
        <begin position="12"/>
        <end position="31"/>
    </location>
</feature>
<name>A0A1W1UMQ2_PEPAS</name>
<evidence type="ECO:0000313" key="5">
    <source>
        <dbReference type="Proteomes" id="UP000192368"/>
    </source>
</evidence>
<accession>A0A1W1UMQ2</accession>
<feature type="region of interest" description="Disordered" evidence="2">
    <location>
        <begin position="178"/>
        <end position="202"/>
    </location>
</feature>
<keyword evidence="3" id="KW-0472">Membrane</keyword>
<keyword evidence="3" id="KW-0812">Transmembrane</keyword>
<evidence type="ECO:0000313" key="4">
    <source>
        <dbReference type="EMBL" id="SMB82367.1"/>
    </source>
</evidence>
<sequence length="348" mass="40649">MDFINNLSKREKVLIAVLVFLIVEFLIYSVVFSEKIKNIEEYKYKTESVKLDIKNMKLNSEDKLEQIENEKPILEDNEGFINEFPKAVISTVEDNKTIAMDIKSDEVNKIMNLSKYYSYNDAILLQDGEGYKINFSFKSNNSSILPQMVASEGSVRNKFFNDKNNEIEKTKLDTLKNDLKNKDNKASKSSVTDKKSKRKTELHKEEKEILNKKIENFDEKIISKQEEEKVVETKNIFKIDFDDCKLKNEEISDVMISRFEDGFNIYYDAKENSIIPIEVNKTERFKRLKICISSYLDTSAVVEIKDSVFMISKGRNEIELYDDTLEEFNLKFEKAEENLLSFTIEGEI</sequence>
<evidence type="ECO:0000256" key="3">
    <source>
        <dbReference type="SAM" id="Phobius"/>
    </source>
</evidence>
<organism evidence="4 5">
    <name type="scientific">Peptoniphilus asaccharolyticus DSM 20463</name>
    <dbReference type="NCBI Taxonomy" id="573058"/>
    <lineage>
        <taxon>Bacteria</taxon>
        <taxon>Bacillati</taxon>
        <taxon>Bacillota</taxon>
        <taxon>Tissierellia</taxon>
        <taxon>Tissierellales</taxon>
        <taxon>Peptoniphilaceae</taxon>
        <taxon>Peptoniphilus</taxon>
    </lineage>
</organism>
<dbReference type="EMBL" id="FWWR01000009">
    <property type="protein sequence ID" value="SMB82367.1"/>
    <property type="molecule type" value="Genomic_DNA"/>
</dbReference>
<evidence type="ECO:0000256" key="1">
    <source>
        <dbReference type="SAM" id="Coils"/>
    </source>
</evidence>
<dbReference type="AlphaFoldDB" id="A0A1W1UMQ2"/>
<feature type="coiled-coil region" evidence="1">
    <location>
        <begin position="318"/>
        <end position="345"/>
    </location>
</feature>
<feature type="coiled-coil region" evidence="1">
    <location>
        <begin position="50"/>
        <end position="77"/>
    </location>
</feature>
<feature type="compositionally biased region" description="Basic and acidic residues" evidence="2">
    <location>
        <begin position="178"/>
        <end position="194"/>
    </location>
</feature>
<gene>
    <name evidence="4" type="ORF">SAMN00017477_0452</name>
</gene>